<dbReference type="Gene3D" id="1.10.287.1700">
    <property type="match status" value="1"/>
</dbReference>
<dbReference type="InterPro" id="IPR053716">
    <property type="entry name" value="Flag_assembly_chemotaxis_eff"/>
</dbReference>
<protein>
    <submittedName>
        <fullName evidence="2">Type III secretion protein</fullName>
    </submittedName>
</protein>
<reference evidence="3" key="1">
    <citation type="journal article" date="2019" name="Int. J. Syst. Evol. Microbiol.">
        <title>The Global Catalogue of Microorganisms (GCM) 10K type strain sequencing project: providing services to taxonomists for standard genome sequencing and annotation.</title>
        <authorList>
            <consortium name="The Broad Institute Genomics Platform"/>
            <consortium name="The Broad Institute Genome Sequencing Center for Infectious Disease"/>
            <person name="Wu L."/>
            <person name="Ma J."/>
        </authorList>
    </citation>
    <scope>NUCLEOTIDE SEQUENCE [LARGE SCALE GENOMIC DNA]</scope>
    <source>
        <strain evidence="3">JCM 13501</strain>
    </source>
</reference>
<keyword evidence="1" id="KW-0175">Coiled coil</keyword>
<evidence type="ECO:0000313" key="2">
    <source>
        <dbReference type="EMBL" id="GGM31135.1"/>
    </source>
</evidence>
<dbReference type="EMBL" id="BMNW01000022">
    <property type="protein sequence ID" value="GGM31135.1"/>
    <property type="molecule type" value="Genomic_DNA"/>
</dbReference>
<dbReference type="Proteomes" id="UP000616499">
    <property type="component" value="Unassembled WGS sequence"/>
</dbReference>
<feature type="coiled-coil region" evidence="1">
    <location>
        <begin position="113"/>
        <end position="147"/>
    </location>
</feature>
<gene>
    <name evidence="2" type="primary">hrpO</name>
    <name evidence="2" type="ORF">GCM10009425_47220</name>
</gene>
<keyword evidence="3" id="KW-1185">Reference proteome</keyword>
<evidence type="ECO:0000313" key="3">
    <source>
        <dbReference type="Proteomes" id="UP000616499"/>
    </source>
</evidence>
<organism evidence="2 3">
    <name type="scientific">Pseudomonas asuensis</name>
    <dbReference type="NCBI Taxonomy" id="1825787"/>
    <lineage>
        <taxon>Bacteria</taxon>
        <taxon>Pseudomonadati</taxon>
        <taxon>Pseudomonadota</taxon>
        <taxon>Gammaproteobacteria</taxon>
        <taxon>Pseudomonadales</taxon>
        <taxon>Pseudomonadaceae</taxon>
        <taxon>Pseudomonas</taxon>
    </lineage>
</organism>
<accession>A0ABQ2H373</accession>
<proteinExistence type="predicted"/>
<evidence type="ECO:0000256" key="1">
    <source>
        <dbReference type="SAM" id="Coils"/>
    </source>
</evidence>
<dbReference type="RefSeq" id="WP_188868592.1">
    <property type="nucleotide sequence ID" value="NZ_BMNW01000022.1"/>
</dbReference>
<name>A0ABQ2H373_9PSED</name>
<sequence>MDSELEVDPQRAALEEVISILMPLRQHRQARAERQQRNALGELKSNNERLTETRVALWDERNRQVESRQTLAVEHVNQSLTLGDVDRWHDQERSMLDQLSRLRQGVQHQTLVVKECEQTLQLAQQGARAAQRAVEKLSCLAEAINDEV</sequence>
<comment type="caution">
    <text evidence="2">The sequence shown here is derived from an EMBL/GenBank/DDBJ whole genome shotgun (WGS) entry which is preliminary data.</text>
</comment>